<feature type="chain" id="PRO_5030993717" evidence="2">
    <location>
        <begin position="18"/>
        <end position="114"/>
    </location>
</feature>
<sequence>MLVVFCSALIFFLPLYPSPHPPTRPNTNTASSPSLQSSSPFSPVGGPQMLMMWFAAVLGLSLLLFTVTSQQAEASGSSFPFNVLPAFTAIGVFVVAMFGAFKVGSLFVDKPHLS</sequence>
<dbReference type="AlphaFoldDB" id="A0A7S3DE44"/>
<feature type="transmembrane region" description="Helical" evidence="1">
    <location>
        <begin position="50"/>
        <end position="67"/>
    </location>
</feature>
<keyword evidence="1" id="KW-1133">Transmembrane helix</keyword>
<proteinExistence type="predicted"/>
<dbReference type="EMBL" id="HBIB01026156">
    <property type="protein sequence ID" value="CAE0254630.1"/>
    <property type="molecule type" value="Transcribed_RNA"/>
</dbReference>
<accession>A0A7S3DE44</accession>
<keyword evidence="1" id="KW-0472">Membrane</keyword>
<protein>
    <submittedName>
        <fullName evidence="3">Uncharacterized protein</fullName>
    </submittedName>
</protein>
<organism evidence="3">
    <name type="scientific">Palpitomonas bilix</name>
    <dbReference type="NCBI Taxonomy" id="652834"/>
    <lineage>
        <taxon>Eukaryota</taxon>
        <taxon>Eukaryota incertae sedis</taxon>
    </lineage>
</organism>
<evidence type="ECO:0000256" key="2">
    <source>
        <dbReference type="SAM" id="SignalP"/>
    </source>
</evidence>
<keyword evidence="1" id="KW-0812">Transmembrane</keyword>
<feature type="signal peptide" evidence="2">
    <location>
        <begin position="1"/>
        <end position="17"/>
    </location>
</feature>
<evidence type="ECO:0000256" key="1">
    <source>
        <dbReference type="SAM" id="Phobius"/>
    </source>
</evidence>
<gene>
    <name evidence="3" type="ORF">PBIL07802_LOCUS16878</name>
</gene>
<evidence type="ECO:0000313" key="3">
    <source>
        <dbReference type="EMBL" id="CAE0254630.1"/>
    </source>
</evidence>
<keyword evidence="2" id="KW-0732">Signal</keyword>
<feature type="transmembrane region" description="Helical" evidence="1">
    <location>
        <begin position="79"/>
        <end position="101"/>
    </location>
</feature>
<reference evidence="3" key="1">
    <citation type="submission" date="2021-01" db="EMBL/GenBank/DDBJ databases">
        <authorList>
            <person name="Corre E."/>
            <person name="Pelletier E."/>
            <person name="Niang G."/>
            <person name="Scheremetjew M."/>
            <person name="Finn R."/>
            <person name="Kale V."/>
            <person name="Holt S."/>
            <person name="Cochrane G."/>
            <person name="Meng A."/>
            <person name="Brown T."/>
            <person name="Cohen L."/>
        </authorList>
    </citation>
    <scope>NUCLEOTIDE SEQUENCE</scope>
    <source>
        <strain evidence="3">NIES-2562</strain>
    </source>
</reference>
<name>A0A7S3DE44_9EUKA</name>